<name>A0A8H4R1P0_9AGAR</name>
<dbReference type="Gene3D" id="3.80.10.10">
    <property type="entry name" value="Ribonuclease Inhibitor"/>
    <property type="match status" value="1"/>
</dbReference>
<gene>
    <name evidence="1" type="ORF">D9613_000855</name>
</gene>
<reference evidence="1 2" key="1">
    <citation type="submission" date="2019-12" db="EMBL/GenBank/DDBJ databases">
        <authorList>
            <person name="Floudas D."/>
            <person name="Bentzer J."/>
            <person name="Ahren D."/>
            <person name="Johansson T."/>
            <person name="Persson P."/>
            <person name="Tunlid A."/>
        </authorList>
    </citation>
    <scope>NUCLEOTIDE SEQUENCE [LARGE SCALE GENOMIC DNA]</scope>
    <source>
        <strain evidence="1 2">CBS 102.39</strain>
    </source>
</reference>
<evidence type="ECO:0008006" key="3">
    <source>
        <dbReference type="Google" id="ProtNLM"/>
    </source>
</evidence>
<evidence type="ECO:0000313" key="1">
    <source>
        <dbReference type="EMBL" id="KAF4620778.1"/>
    </source>
</evidence>
<comment type="caution">
    <text evidence="1">The sequence shown here is derived from an EMBL/GenBank/DDBJ whole genome shotgun (WGS) entry which is preliminary data.</text>
</comment>
<dbReference type="CDD" id="cd09917">
    <property type="entry name" value="F-box_SF"/>
    <property type="match status" value="1"/>
</dbReference>
<dbReference type="AlphaFoldDB" id="A0A8H4R1P0"/>
<sequence>MDMATLRTTVLPPEVWSQILGCLSFPQLPQMLGVCSMFHDIIIRTLFSAVKIYLIGHELGPEMLNTQHMDWVDEIARKLMCKSWEILNHICQEPRFARVVKSLTVVAYGGSQSIFERMTISRTLSFLPNLRAFQWIGLGPPMDDIIGENIPANIQKLALQSACPSESIVHLTNVTTMHFPIPFFFPDDEEAQDHLIYDYTMPKIPDPVFVDILQVMSSRLKSLRITATQVRSVPIRILSSLIDLDIHATEGSVEELVGLDLVFRHASSLESLSMVGLFVEDIFCFLSSCSKESIPNLTSFRLSLDSAMINSSVELEEIIALVNFLSNHLSLRRLFVRLDSVTWIHIYPFLCFIPKLKKLEVLGIHTGGSLLSDVAVLECIAQCLSPRLRALHIAIYWNGGSILRLVDTLAGLPDLTFLHLYGAFTRLPVLLEDLVYEAKGLQMVGLNRALWAIDRVGDEVITEKWPRWKIKFCVEEDFYCEDDAWLFKYN</sequence>
<dbReference type="Proteomes" id="UP000521872">
    <property type="component" value="Unassembled WGS sequence"/>
</dbReference>
<keyword evidence="2" id="KW-1185">Reference proteome</keyword>
<dbReference type="InterPro" id="IPR032675">
    <property type="entry name" value="LRR_dom_sf"/>
</dbReference>
<protein>
    <recommendedName>
        <fullName evidence="3">F-box domain-containing protein</fullName>
    </recommendedName>
</protein>
<dbReference type="InterPro" id="IPR036047">
    <property type="entry name" value="F-box-like_dom_sf"/>
</dbReference>
<dbReference type="EMBL" id="JAACJL010000015">
    <property type="protein sequence ID" value="KAF4620778.1"/>
    <property type="molecule type" value="Genomic_DNA"/>
</dbReference>
<evidence type="ECO:0000313" key="2">
    <source>
        <dbReference type="Proteomes" id="UP000521872"/>
    </source>
</evidence>
<dbReference type="SUPFAM" id="SSF52047">
    <property type="entry name" value="RNI-like"/>
    <property type="match status" value="1"/>
</dbReference>
<accession>A0A8H4R1P0</accession>
<proteinExistence type="predicted"/>
<dbReference type="SUPFAM" id="SSF81383">
    <property type="entry name" value="F-box domain"/>
    <property type="match status" value="1"/>
</dbReference>
<organism evidence="1 2">
    <name type="scientific">Agrocybe pediades</name>
    <dbReference type="NCBI Taxonomy" id="84607"/>
    <lineage>
        <taxon>Eukaryota</taxon>
        <taxon>Fungi</taxon>
        <taxon>Dikarya</taxon>
        <taxon>Basidiomycota</taxon>
        <taxon>Agaricomycotina</taxon>
        <taxon>Agaricomycetes</taxon>
        <taxon>Agaricomycetidae</taxon>
        <taxon>Agaricales</taxon>
        <taxon>Agaricineae</taxon>
        <taxon>Strophariaceae</taxon>
        <taxon>Agrocybe</taxon>
    </lineage>
</organism>